<protein>
    <submittedName>
        <fullName evidence="1">Uncharacterized protein</fullName>
    </submittedName>
</protein>
<proteinExistence type="predicted"/>
<name>A0A0F8YDW7_9ZZZZ</name>
<comment type="caution">
    <text evidence="1">The sequence shown here is derived from an EMBL/GenBank/DDBJ whole genome shotgun (WGS) entry which is preliminary data.</text>
</comment>
<accession>A0A0F8YDW7</accession>
<dbReference type="EMBL" id="LAZR01053942">
    <property type="protein sequence ID" value="KKK79627.1"/>
    <property type="molecule type" value="Genomic_DNA"/>
</dbReference>
<organism evidence="1">
    <name type="scientific">marine sediment metagenome</name>
    <dbReference type="NCBI Taxonomy" id="412755"/>
    <lineage>
        <taxon>unclassified sequences</taxon>
        <taxon>metagenomes</taxon>
        <taxon>ecological metagenomes</taxon>
    </lineage>
</organism>
<dbReference type="AlphaFoldDB" id="A0A0F8YDW7"/>
<gene>
    <name evidence="1" type="ORF">LCGC14_2831590</name>
</gene>
<evidence type="ECO:0000313" key="1">
    <source>
        <dbReference type="EMBL" id="KKK79627.1"/>
    </source>
</evidence>
<sequence>MIGFQRSELCWRMQQDRIPPEHWKWIKIRGHRRSGFSTTALKLLQEYTSSLIVYPNHDILAHARRQAIDERLVPSLKDDFHNNIAINNHLKTESELNERWFIGRRPEHRHQLIILDQASMIECGRQGELGMCNFRYELFMFCDVLVELN</sequence>
<reference evidence="1" key="1">
    <citation type="journal article" date="2015" name="Nature">
        <title>Complex archaea that bridge the gap between prokaryotes and eukaryotes.</title>
        <authorList>
            <person name="Spang A."/>
            <person name="Saw J.H."/>
            <person name="Jorgensen S.L."/>
            <person name="Zaremba-Niedzwiedzka K."/>
            <person name="Martijn J."/>
            <person name="Lind A.E."/>
            <person name="van Eijk R."/>
            <person name="Schleper C."/>
            <person name="Guy L."/>
            <person name="Ettema T.J."/>
        </authorList>
    </citation>
    <scope>NUCLEOTIDE SEQUENCE</scope>
</reference>